<sequence>MCRRTRHRSSHSPIKALCGYQNSISDNTEFLVGHTGHGCQQVVYDLKNQVSIAYVNNGLKTGLYDLCRTYIRLQNAVYDIVESRLNDTKTL</sequence>
<proteinExistence type="predicted"/>
<dbReference type="OrthoDB" id="5946976at2759"/>
<dbReference type="EMBL" id="UYRV01114306">
    <property type="protein sequence ID" value="VDN28824.1"/>
    <property type="molecule type" value="Genomic_DNA"/>
</dbReference>
<gene>
    <name evidence="1" type="ORF">CGOC_LOCUS11069</name>
</gene>
<evidence type="ECO:0000313" key="2">
    <source>
        <dbReference type="Proteomes" id="UP000271889"/>
    </source>
</evidence>
<dbReference type="Proteomes" id="UP000271889">
    <property type="component" value="Unassembled WGS sequence"/>
</dbReference>
<dbReference type="InterPro" id="IPR052907">
    <property type="entry name" value="Beta-lactamase/esterase"/>
</dbReference>
<reference evidence="1 2" key="1">
    <citation type="submission" date="2018-11" db="EMBL/GenBank/DDBJ databases">
        <authorList>
            <consortium name="Pathogen Informatics"/>
        </authorList>
    </citation>
    <scope>NUCLEOTIDE SEQUENCE [LARGE SCALE GENOMIC DNA]</scope>
</reference>
<dbReference type="PANTHER" id="PTHR43319:SF2">
    <property type="entry name" value="BETA-LACTAMASE-RELATED DOMAIN-CONTAINING PROTEIN"/>
    <property type="match status" value="1"/>
</dbReference>
<dbReference type="PANTHER" id="PTHR43319">
    <property type="entry name" value="BETA-LACTAMASE-RELATED"/>
    <property type="match status" value="1"/>
</dbReference>
<organism evidence="1 2">
    <name type="scientific">Cylicostephanus goldi</name>
    <name type="common">Nematode worm</name>
    <dbReference type="NCBI Taxonomy" id="71465"/>
    <lineage>
        <taxon>Eukaryota</taxon>
        <taxon>Metazoa</taxon>
        <taxon>Ecdysozoa</taxon>
        <taxon>Nematoda</taxon>
        <taxon>Chromadorea</taxon>
        <taxon>Rhabditida</taxon>
        <taxon>Rhabditina</taxon>
        <taxon>Rhabditomorpha</taxon>
        <taxon>Strongyloidea</taxon>
        <taxon>Strongylidae</taxon>
        <taxon>Cylicostephanus</taxon>
    </lineage>
</organism>
<dbReference type="AlphaFoldDB" id="A0A3P7MH41"/>
<accession>A0A3P7MH41</accession>
<evidence type="ECO:0000313" key="1">
    <source>
        <dbReference type="EMBL" id="VDN28824.1"/>
    </source>
</evidence>
<protein>
    <submittedName>
        <fullName evidence="1">Uncharacterized protein</fullName>
    </submittedName>
</protein>
<name>A0A3P7MH41_CYLGO</name>
<dbReference type="Gene3D" id="3.40.710.10">
    <property type="entry name" value="DD-peptidase/beta-lactamase superfamily"/>
    <property type="match status" value="1"/>
</dbReference>
<dbReference type="SUPFAM" id="SSF56601">
    <property type="entry name" value="beta-lactamase/transpeptidase-like"/>
    <property type="match status" value="1"/>
</dbReference>
<dbReference type="InterPro" id="IPR012338">
    <property type="entry name" value="Beta-lactam/transpept-like"/>
</dbReference>
<keyword evidence="2" id="KW-1185">Reference proteome</keyword>